<feature type="compositionally biased region" description="Polar residues" evidence="4">
    <location>
        <begin position="129"/>
        <end position="144"/>
    </location>
</feature>
<dbReference type="InterPro" id="IPR025609">
    <property type="entry name" value="Lsm14-like_N"/>
</dbReference>
<proteinExistence type="inferred from homology"/>
<dbReference type="SUPFAM" id="SSF50182">
    <property type="entry name" value="Sm-like ribonucleoproteins"/>
    <property type="match status" value="1"/>
</dbReference>
<feature type="compositionally biased region" description="Basic and acidic residues" evidence="4">
    <location>
        <begin position="544"/>
        <end position="557"/>
    </location>
</feature>
<dbReference type="Gene3D" id="2.30.30.100">
    <property type="match status" value="1"/>
</dbReference>
<feature type="domain" description="FFD box profile" evidence="5">
    <location>
        <begin position="351"/>
        <end position="366"/>
    </location>
</feature>
<dbReference type="InterPro" id="IPR010920">
    <property type="entry name" value="LSM_dom_sf"/>
</dbReference>
<evidence type="ECO:0000256" key="3">
    <source>
        <dbReference type="PROSITE-ProRule" id="PRU00869"/>
    </source>
</evidence>
<dbReference type="OrthoDB" id="21539at2759"/>
<dbReference type="InterPro" id="IPR047575">
    <property type="entry name" value="Sm"/>
</dbReference>
<dbReference type="SMART" id="SM01271">
    <property type="entry name" value="LSM14"/>
    <property type="match status" value="1"/>
</dbReference>
<feature type="short sequence motif" description="FFD box" evidence="2">
    <location>
        <begin position="351"/>
        <end position="366"/>
    </location>
</feature>
<feature type="short sequence motif" description="TFG box" evidence="3">
    <location>
        <begin position="374"/>
        <end position="394"/>
    </location>
</feature>
<feature type="region of interest" description="Disordered" evidence="4">
    <location>
        <begin position="129"/>
        <end position="211"/>
    </location>
</feature>
<feature type="compositionally biased region" description="Basic and acidic residues" evidence="4">
    <location>
        <begin position="169"/>
        <end position="178"/>
    </location>
</feature>
<comment type="caution">
    <text evidence="8">The sequence shown here is derived from an EMBL/GenBank/DDBJ whole genome shotgun (WGS) entry which is preliminary data.</text>
</comment>
<feature type="compositionally biased region" description="Gly residues" evidence="4">
    <location>
        <begin position="224"/>
        <end position="247"/>
    </location>
</feature>
<dbReference type="AlphaFoldDB" id="A0A1W0WB02"/>
<dbReference type="Pfam" id="PF12701">
    <property type="entry name" value="LSM14"/>
    <property type="match status" value="1"/>
</dbReference>
<sequence length="760" mass="82112">MATSSGSAYIGCKISLVSKSDIRYEGILYTLDQVAATVALSNVRSFGTEERRPEAPIAGKDQIYDYILFRGSDIKDIVVCEPPRLDLFARRPEAQLADVDPAILSTTSNAASTQAGAVGAHLPRSLYSDSANARSSQPAHQTQRAHAGSRQQQEEADDHVADQHYGQRRRQDSQRYSDEDNYGSGGYRDYGSSSGGYGSSRGGGYGGYEQRDSVTYSSRGAGGYSAGGRGGRAGGQQGYGQGRGYGGDYVSRGGYQQSRGGYNNSRGYSRDDNGGQPRRQSNYQQSTGISSSTGHGPSSTPKETKDTLPEFDFENSAKVFHELEATTKKINLNDASVDGGKAEEPAQKPASYYNPDSFFDTISCEALEKEKHPGQRPDWKRERQVNSETFGQTGTGYRSRNFSGGHQGRGGYRNYNRDEGHQGGGGYRADNQQQRRGGYDNYDGNGYRPRGGQRYNGGGGGGYSDSRTFAPSNQRQAQNAGGGAYGGPEAYFRCPDSPQRPPRQNQPQQRQAIPRRRLLSPLPPPSNRRSGRAVRYADEEDWEDSRRYAASRDRPAGNRDGNTGGGKEIDGGRRRRNRNRGTARADGENVGDVQGPRQPSKTPEMRTKPPARPKQQQQKQLKQRNEAGNEQGGRRTGGGGRRAGDVTDGNAPGGAGGVKERRGRKTGEWVQYELPNNCKGLLPTPEKSSAEAAGGEGEKTNLMAFLDSPVVAMEKTTKPADWNGDAVKSSDAASRFTNSGDSGLTGDGGSPPQIQEVESH</sequence>
<reference evidence="9" key="1">
    <citation type="submission" date="2017-01" db="EMBL/GenBank/DDBJ databases">
        <title>Comparative genomics of anhydrobiosis in the tardigrade Hypsibius dujardini.</title>
        <authorList>
            <person name="Yoshida Y."/>
            <person name="Koutsovoulos G."/>
            <person name="Laetsch D."/>
            <person name="Stevens L."/>
            <person name="Kumar S."/>
            <person name="Horikawa D."/>
            <person name="Ishino K."/>
            <person name="Komine S."/>
            <person name="Tomita M."/>
            <person name="Blaxter M."/>
            <person name="Arakawa K."/>
        </authorList>
    </citation>
    <scope>NUCLEOTIDE SEQUENCE [LARGE SCALE GENOMIC DNA]</scope>
    <source>
        <strain evidence="9">Z151</strain>
    </source>
</reference>
<feature type="region of interest" description="Disordered" evidence="4">
    <location>
        <begin position="716"/>
        <end position="760"/>
    </location>
</feature>
<dbReference type="InterPro" id="IPR025761">
    <property type="entry name" value="FFD_box"/>
</dbReference>
<dbReference type="PANTHER" id="PTHR13586">
    <property type="entry name" value="SCD6 PROTEIN-RELATED"/>
    <property type="match status" value="1"/>
</dbReference>
<evidence type="ECO:0000256" key="2">
    <source>
        <dbReference type="PROSITE-ProRule" id="PRU00846"/>
    </source>
</evidence>
<dbReference type="GO" id="GO:0003729">
    <property type="term" value="F:mRNA binding"/>
    <property type="evidence" value="ECO:0007669"/>
    <property type="project" value="TreeGrafter"/>
</dbReference>
<comment type="similarity">
    <text evidence="1">Belongs to the LSM14 family.</text>
</comment>
<dbReference type="PROSITE" id="PS51536">
    <property type="entry name" value="TFG"/>
    <property type="match status" value="1"/>
</dbReference>
<keyword evidence="9" id="KW-1185">Reference proteome</keyword>
<evidence type="ECO:0000313" key="8">
    <source>
        <dbReference type="EMBL" id="OQV12389.1"/>
    </source>
</evidence>
<evidence type="ECO:0000259" key="5">
    <source>
        <dbReference type="PROSITE" id="PS51513"/>
    </source>
</evidence>
<protein>
    <submittedName>
        <fullName evidence="8">Uncharacterized protein</fullName>
    </submittedName>
</protein>
<feature type="compositionally biased region" description="Gly residues" evidence="4">
    <location>
        <begin position="454"/>
        <end position="463"/>
    </location>
</feature>
<evidence type="ECO:0000313" key="9">
    <source>
        <dbReference type="Proteomes" id="UP000192578"/>
    </source>
</evidence>
<evidence type="ECO:0000259" key="6">
    <source>
        <dbReference type="PROSITE" id="PS51536"/>
    </source>
</evidence>
<accession>A0A1W0WB02</accession>
<gene>
    <name evidence="8" type="ORF">BV898_13342</name>
</gene>
<feature type="compositionally biased region" description="Polar residues" evidence="4">
    <location>
        <begin position="254"/>
        <end position="267"/>
    </location>
</feature>
<feature type="domain" description="TFG box profile" evidence="6">
    <location>
        <begin position="374"/>
        <end position="394"/>
    </location>
</feature>
<name>A0A1W0WB02_HYPEX</name>
<dbReference type="Proteomes" id="UP000192578">
    <property type="component" value="Unassembled WGS sequence"/>
</dbReference>
<feature type="compositionally biased region" description="Low complexity" evidence="4">
    <location>
        <begin position="435"/>
        <end position="453"/>
    </location>
</feature>
<dbReference type="GO" id="GO:0033962">
    <property type="term" value="P:P-body assembly"/>
    <property type="evidence" value="ECO:0007669"/>
    <property type="project" value="TreeGrafter"/>
</dbReference>
<feature type="compositionally biased region" description="Gly residues" evidence="4">
    <location>
        <begin position="630"/>
        <end position="641"/>
    </location>
</feature>
<feature type="domain" description="Sm" evidence="7">
    <location>
        <begin position="1"/>
        <end position="83"/>
    </location>
</feature>
<dbReference type="PROSITE" id="PS52002">
    <property type="entry name" value="SM"/>
    <property type="match status" value="1"/>
</dbReference>
<dbReference type="GO" id="GO:0034063">
    <property type="term" value="P:stress granule assembly"/>
    <property type="evidence" value="ECO:0007669"/>
    <property type="project" value="TreeGrafter"/>
</dbReference>
<feature type="compositionally biased region" description="Polar residues" evidence="4">
    <location>
        <begin position="386"/>
        <end position="404"/>
    </location>
</feature>
<feature type="compositionally biased region" description="Basic and acidic residues" evidence="4">
    <location>
        <begin position="366"/>
        <end position="385"/>
    </location>
</feature>
<dbReference type="Pfam" id="PF09532">
    <property type="entry name" value="FDF"/>
    <property type="match status" value="1"/>
</dbReference>
<dbReference type="PROSITE" id="PS51513">
    <property type="entry name" value="FFD"/>
    <property type="match status" value="1"/>
</dbReference>
<evidence type="ECO:0000256" key="4">
    <source>
        <dbReference type="SAM" id="MobiDB-lite"/>
    </source>
</evidence>
<feature type="region of interest" description="Disordered" evidence="4">
    <location>
        <begin position="224"/>
        <end position="701"/>
    </location>
</feature>
<dbReference type="GO" id="GO:0000932">
    <property type="term" value="C:P-body"/>
    <property type="evidence" value="ECO:0007669"/>
    <property type="project" value="TreeGrafter"/>
</dbReference>
<evidence type="ECO:0000256" key="1">
    <source>
        <dbReference type="ARBA" id="ARBA00010415"/>
    </source>
</evidence>
<feature type="compositionally biased region" description="Gly residues" evidence="4">
    <location>
        <begin position="183"/>
        <end position="207"/>
    </location>
</feature>
<organism evidence="8 9">
    <name type="scientific">Hypsibius exemplaris</name>
    <name type="common">Freshwater tardigrade</name>
    <dbReference type="NCBI Taxonomy" id="2072580"/>
    <lineage>
        <taxon>Eukaryota</taxon>
        <taxon>Metazoa</taxon>
        <taxon>Ecdysozoa</taxon>
        <taxon>Tardigrada</taxon>
        <taxon>Eutardigrada</taxon>
        <taxon>Parachela</taxon>
        <taxon>Hypsibioidea</taxon>
        <taxon>Hypsibiidae</taxon>
        <taxon>Hypsibius</taxon>
    </lineage>
</organism>
<dbReference type="InterPro" id="IPR025768">
    <property type="entry name" value="TFG_box"/>
</dbReference>
<feature type="compositionally biased region" description="Low complexity" evidence="4">
    <location>
        <begin position="286"/>
        <end position="300"/>
    </location>
</feature>
<dbReference type="InterPro" id="IPR019050">
    <property type="entry name" value="FDF_dom"/>
</dbReference>
<dbReference type="SMART" id="SM01199">
    <property type="entry name" value="FDF"/>
    <property type="match status" value="1"/>
</dbReference>
<dbReference type="PANTHER" id="PTHR13586:SF0">
    <property type="entry name" value="TRAILER HITCH, ISOFORM H"/>
    <property type="match status" value="1"/>
</dbReference>
<evidence type="ECO:0000259" key="7">
    <source>
        <dbReference type="PROSITE" id="PS52002"/>
    </source>
</evidence>
<dbReference type="EMBL" id="MTYJ01000146">
    <property type="protein sequence ID" value="OQV12389.1"/>
    <property type="molecule type" value="Genomic_DNA"/>
</dbReference>
<dbReference type="CDD" id="cd01736">
    <property type="entry name" value="LSm14_N"/>
    <property type="match status" value="1"/>
</dbReference>
<feature type="compositionally biased region" description="Low complexity" evidence="4">
    <location>
        <begin position="502"/>
        <end position="512"/>
    </location>
</feature>